<evidence type="ECO:0000256" key="6">
    <source>
        <dbReference type="ARBA" id="ARBA00023136"/>
    </source>
</evidence>
<dbReference type="PANTHER" id="PTHR42709:SF6">
    <property type="entry name" value="UNDECAPRENYL PHOSPHATE TRANSPORTER A"/>
    <property type="match status" value="1"/>
</dbReference>
<keyword evidence="4 7" id="KW-0812">Transmembrane</keyword>
<dbReference type="EMBL" id="JBHTHM010002826">
    <property type="protein sequence ID" value="MFD0788485.1"/>
    <property type="molecule type" value="Genomic_DNA"/>
</dbReference>
<dbReference type="Proteomes" id="UP001597053">
    <property type="component" value="Unassembled WGS sequence"/>
</dbReference>
<organism evidence="8 9">
    <name type="scientific">Micromonospora azadirachtae</name>
    <dbReference type="NCBI Taxonomy" id="1970735"/>
    <lineage>
        <taxon>Bacteria</taxon>
        <taxon>Bacillati</taxon>
        <taxon>Actinomycetota</taxon>
        <taxon>Actinomycetes</taxon>
        <taxon>Micromonosporales</taxon>
        <taxon>Micromonosporaceae</taxon>
        <taxon>Micromonospora</taxon>
    </lineage>
</organism>
<keyword evidence="3" id="KW-1003">Cell membrane</keyword>
<keyword evidence="6 7" id="KW-0472">Membrane</keyword>
<evidence type="ECO:0000256" key="7">
    <source>
        <dbReference type="SAM" id="Phobius"/>
    </source>
</evidence>
<dbReference type="InterPro" id="IPR051311">
    <property type="entry name" value="DedA_domain"/>
</dbReference>
<evidence type="ECO:0000256" key="5">
    <source>
        <dbReference type="ARBA" id="ARBA00022989"/>
    </source>
</evidence>
<evidence type="ECO:0000256" key="4">
    <source>
        <dbReference type="ARBA" id="ARBA00022692"/>
    </source>
</evidence>
<evidence type="ECO:0000313" key="8">
    <source>
        <dbReference type="EMBL" id="MFD0788485.1"/>
    </source>
</evidence>
<keyword evidence="5 7" id="KW-1133">Transmembrane helix</keyword>
<keyword evidence="9" id="KW-1185">Reference proteome</keyword>
<evidence type="ECO:0000313" key="9">
    <source>
        <dbReference type="Proteomes" id="UP001597053"/>
    </source>
</evidence>
<evidence type="ECO:0000256" key="1">
    <source>
        <dbReference type="ARBA" id="ARBA00004651"/>
    </source>
</evidence>
<gene>
    <name evidence="8" type="ORF">ACFQZ8_31610</name>
</gene>
<proteinExistence type="inferred from homology"/>
<evidence type="ECO:0000256" key="3">
    <source>
        <dbReference type="ARBA" id="ARBA00022475"/>
    </source>
</evidence>
<comment type="similarity">
    <text evidence="2">Belongs to the DedA family.</text>
</comment>
<name>A0ABW3AC28_9ACTN</name>
<accession>A0ABW3AC28</accession>
<evidence type="ECO:0000256" key="2">
    <source>
        <dbReference type="ARBA" id="ARBA00010792"/>
    </source>
</evidence>
<dbReference type="PANTHER" id="PTHR42709">
    <property type="entry name" value="ALKALINE PHOSPHATASE LIKE PROTEIN"/>
    <property type="match status" value="1"/>
</dbReference>
<feature type="non-terminal residue" evidence="8">
    <location>
        <position position="81"/>
    </location>
</feature>
<protein>
    <submittedName>
        <fullName evidence="8">DedA family protein</fullName>
    </submittedName>
</protein>
<comment type="subcellular location">
    <subcellularLocation>
        <location evidence="1">Cell membrane</location>
        <topology evidence="1">Multi-pass membrane protein</topology>
    </subcellularLocation>
</comment>
<comment type="caution">
    <text evidence="8">The sequence shown here is derived from an EMBL/GenBank/DDBJ whole genome shotgun (WGS) entry which is preliminary data.</text>
</comment>
<feature type="transmembrane region" description="Helical" evidence="7">
    <location>
        <begin position="6"/>
        <end position="26"/>
    </location>
</feature>
<reference evidence="9" key="1">
    <citation type="journal article" date="2019" name="Int. J. Syst. Evol. Microbiol.">
        <title>The Global Catalogue of Microorganisms (GCM) 10K type strain sequencing project: providing services to taxonomists for standard genome sequencing and annotation.</title>
        <authorList>
            <consortium name="The Broad Institute Genomics Platform"/>
            <consortium name="The Broad Institute Genome Sequencing Center for Infectious Disease"/>
            <person name="Wu L."/>
            <person name="Ma J."/>
        </authorList>
    </citation>
    <scope>NUCLEOTIDE SEQUENCE [LARGE SCALE GENOMIC DNA]</scope>
    <source>
        <strain evidence="9">JCM 32148</strain>
    </source>
</reference>
<sequence length="81" mass="8208">MLDVQQWLGALPPLVIYLTVAGIIGVESMGIPLPGEITLLSAALLAATGVIEPEWVAVAAALGAIVGDSLGYTVGRRGGRP</sequence>